<name>A0A5C2RY77_9APHY</name>
<dbReference type="STRING" id="1328759.A0A5C2RY77"/>
<dbReference type="Proteomes" id="UP000313359">
    <property type="component" value="Unassembled WGS sequence"/>
</dbReference>
<keyword evidence="3" id="KW-1185">Reference proteome</keyword>
<dbReference type="AlphaFoldDB" id="A0A5C2RY77"/>
<accession>A0A5C2RY77</accession>
<sequence length="192" mass="21204">MNPYGQQWQQGGAPPSIFGALPSLPVTQAPRAMQSDSVTFSFTNFKTTILNSTVVGPQGRTAYRIITEPTQPACTLMKDNESKSVAMVQWQPAASLEVRGVTNRQRVRDWLRLSPDQSRRIMEVQGVQYAWAPMDGFICLYKVNSSSPRVLARIARVPNTVMLELTQEAIHLGLLEASLVATVMLSCGHNID</sequence>
<evidence type="ECO:0000259" key="1">
    <source>
        <dbReference type="Pfam" id="PF20236"/>
    </source>
</evidence>
<gene>
    <name evidence="2" type="ORF">L227DRAFT_509022</name>
</gene>
<evidence type="ECO:0000313" key="2">
    <source>
        <dbReference type="EMBL" id="RPD56000.1"/>
    </source>
</evidence>
<dbReference type="EMBL" id="ML122291">
    <property type="protein sequence ID" value="RPD56000.1"/>
    <property type="molecule type" value="Genomic_DNA"/>
</dbReference>
<feature type="domain" description="DUF6593" evidence="1">
    <location>
        <begin position="49"/>
        <end position="155"/>
    </location>
</feature>
<proteinExistence type="predicted"/>
<dbReference type="Pfam" id="PF20236">
    <property type="entry name" value="DUF6593"/>
    <property type="match status" value="1"/>
</dbReference>
<protein>
    <recommendedName>
        <fullName evidence="1">DUF6593 domain-containing protein</fullName>
    </recommendedName>
</protein>
<reference evidence="2" key="1">
    <citation type="journal article" date="2018" name="Genome Biol. Evol.">
        <title>Genomics and development of Lentinus tigrinus, a white-rot wood-decaying mushroom with dimorphic fruiting bodies.</title>
        <authorList>
            <person name="Wu B."/>
            <person name="Xu Z."/>
            <person name="Knudson A."/>
            <person name="Carlson A."/>
            <person name="Chen N."/>
            <person name="Kovaka S."/>
            <person name="LaButti K."/>
            <person name="Lipzen A."/>
            <person name="Pennachio C."/>
            <person name="Riley R."/>
            <person name="Schakwitz W."/>
            <person name="Umezawa K."/>
            <person name="Ohm R.A."/>
            <person name="Grigoriev I.V."/>
            <person name="Nagy L.G."/>
            <person name="Gibbons J."/>
            <person name="Hibbett D."/>
        </authorList>
    </citation>
    <scope>NUCLEOTIDE SEQUENCE [LARGE SCALE GENOMIC DNA]</scope>
    <source>
        <strain evidence="2">ALCF2SS1-6</strain>
    </source>
</reference>
<dbReference type="InterPro" id="IPR046528">
    <property type="entry name" value="DUF6593"/>
</dbReference>
<evidence type="ECO:0000313" key="3">
    <source>
        <dbReference type="Proteomes" id="UP000313359"/>
    </source>
</evidence>
<organism evidence="2 3">
    <name type="scientific">Lentinus tigrinus ALCF2SS1-6</name>
    <dbReference type="NCBI Taxonomy" id="1328759"/>
    <lineage>
        <taxon>Eukaryota</taxon>
        <taxon>Fungi</taxon>
        <taxon>Dikarya</taxon>
        <taxon>Basidiomycota</taxon>
        <taxon>Agaricomycotina</taxon>
        <taxon>Agaricomycetes</taxon>
        <taxon>Polyporales</taxon>
        <taxon>Polyporaceae</taxon>
        <taxon>Lentinus</taxon>
    </lineage>
</organism>
<dbReference type="OrthoDB" id="3191568at2759"/>